<feature type="domain" description="HTH crp-type" evidence="2">
    <location>
        <begin position="147"/>
        <end position="218"/>
    </location>
</feature>
<dbReference type="PANTHER" id="PTHR24567:SF26">
    <property type="entry name" value="REGULATORY PROTEIN YEIL"/>
    <property type="match status" value="1"/>
</dbReference>
<dbReference type="InterPro" id="IPR000595">
    <property type="entry name" value="cNMP-bd_dom"/>
</dbReference>
<dbReference type="GO" id="GO:0005829">
    <property type="term" value="C:cytosol"/>
    <property type="evidence" value="ECO:0007669"/>
    <property type="project" value="TreeGrafter"/>
</dbReference>
<dbReference type="SMART" id="SM00419">
    <property type="entry name" value="HTH_CRP"/>
    <property type="match status" value="1"/>
</dbReference>
<keyword evidence="4" id="KW-1185">Reference proteome</keyword>
<dbReference type="RefSeq" id="WP_217789205.1">
    <property type="nucleotide sequence ID" value="NZ_JAHSPG010000001.1"/>
</dbReference>
<dbReference type="EMBL" id="JAHSPG010000001">
    <property type="protein sequence ID" value="MBV4355655.1"/>
    <property type="molecule type" value="Genomic_DNA"/>
</dbReference>
<evidence type="ECO:0000313" key="3">
    <source>
        <dbReference type="EMBL" id="MBV4355655.1"/>
    </source>
</evidence>
<dbReference type="CDD" id="cd00038">
    <property type="entry name" value="CAP_ED"/>
    <property type="match status" value="1"/>
</dbReference>
<feature type="domain" description="Cyclic nucleotide-binding" evidence="1">
    <location>
        <begin position="26"/>
        <end position="133"/>
    </location>
</feature>
<dbReference type="GO" id="GO:0003677">
    <property type="term" value="F:DNA binding"/>
    <property type="evidence" value="ECO:0007669"/>
    <property type="project" value="InterPro"/>
</dbReference>
<dbReference type="SMART" id="SM00100">
    <property type="entry name" value="cNMP"/>
    <property type="match status" value="1"/>
</dbReference>
<dbReference type="PANTHER" id="PTHR24567">
    <property type="entry name" value="CRP FAMILY TRANSCRIPTIONAL REGULATORY PROTEIN"/>
    <property type="match status" value="1"/>
</dbReference>
<protein>
    <submittedName>
        <fullName evidence="3">Crp/Fnr family transcriptional regulator</fullName>
    </submittedName>
</protein>
<proteinExistence type="predicted"/>
<dbReference type="PROSITE" id="PS51063">
    <property type="entry name" value="HTH_CRP_2"/>
    <property type="match status" value="1"/>
</dbReference>
<dbReference type="InterPro" id="IPR050397">
    <property type="entry name" value="Env_Response_Regulators"/>
</dbReference>
<evidence type="ECO:0000259" key="1">
    <source>
        <dbReference type="PROSITE" id="PS50042"/>
    </source>
</evidence>
<dbReference type="Proteomes" id="UP000812270">
    <property type="component" value="Unassembled WGS sequence"/>
</dbReference>
<sequence>MQVSKCNIESCFLCTHCMPEWRDAISVKKTTYSFKRGETIFAEGDAVKGIFFIYEGFVKVHKQWVDNKELIIRFAKAGDVLGHRALVDNDTYPISATALEDCKACFITNDFLEATFKTNPSFTYKMMQLYAAELKKAERRMRNLAHMDVKGRIAELLLEMQEIFGLNKEKFIAVAITRQDIASYAGSTYETVFKFFTELLQEKIISTSGKSIKINNVKKLKEFIDN</sequence>
<evidence type="ECO:0000313" key="4">
    <source>
        <dbReference type="Proteomes" id="UP000812270"/>
    </source>
</evidence>
<gene>
    <name evidence="3" type="ORF">KTO63_00755</name>
</gene>
<organism evidence="3 4">
    <name type="scientific">Pinibacter aurantiacus</name>
    <dbReference type="NCBI Taxonomy" id="2851599"/>
    <lineage>
        <taxon>Bacteria</taxon>
        <taxon>Pseudomonadati</taxon>
        <taxon>Bacteroidota</taxon>
        <taxon>Chitinophagia</taxon>
        <taxon>Chitinophagales</taxon>
        <taxon>Chitinophagaceae</taxon>
        <taxon>Pinibacter</taxon>
    </lineage>
</organism>
<dbReference type="AlphaFoldDB" id="A0A9E2S814"/>
<comment type="caution">
    <text evidence="3">The sequence shown here is derived from an EMBL/GenBank/DDBJ whole genome shotgun (WGS) entry which is preliminary data.</text>
</comment>
<name>A0A9E2S814_9BACT</name>
<dbReference type="InterPro" id="IPR012318">
    <property type="entry name" value="HTH_CRP"/>
</dbReference>
<reference evidence="3" key="1">
    <citation type="submission" date="2021-06" db="EMBL/GenBank/DDBJ databases">
        <authorList>
            <person name="Huq M.A."/>
        </authorList>
    </citation>
    <scope>NUCLEOTIDE SEQUENCE</scope>
    <source>
        <strain evidence="3">MAH-26</strain>
    </source>
</reference>
<evidence type="ECO:0000259" key="2">
    <source>
        <dbReference type="PROSITE" id="PS51063"/>
    </source>
</evidence>
<dbReference type="GO" id="GO:0003700">
    <property type="term" value="F:DNA-binding transcription factor activity"/>
    <property type="evidence" value="ECO:0007669"/>
    <property type="project" value="TreeGrafter"/>
</dbReference>
<dbReference type="Pfam" id="PF00027">
    <property type="entry name" value="cNMP_binding"/>
    <property type="match status" value="1"/>
</dbReference>
<accession>A0A9E2S814</accession>
<dbReference type="PROSITE" id="PS50042">
    <property type="entry name" value="CNMP_BINDING_3"/>
    <property type="match status" value="1"/>
</dbReference>
<dbReference type="Pfam" id="PF13545">
    <property type="entry name" value="HTH_Crp_2"/>
    <property type="match status" value="1"/>
</dbReference>